<keyword evidence="6" id="KW-0479">Metal-binding</keyword>
<dbReference type="InterPro" id="IPR018234">
    <property type="entry name" value="GTP_CycHdrlase_I_CS"/>
</dbReference>
<dbReference type="EC" id="3.5.4.16" evidence="6"/>
<feature type="binding site" evidence="6">
    <location>
        <position position="107"/>
    </location>
    <ligand>
        <name>Zn(2+)</name>
        <dbReference type="ChEBI" id="CHEBI:29105"/>
    </ligand>
</feature>
<dbReference type="InterPro" id="IPR020602">
    <property type="entry name" value="GTP_CycHdrlase_I_dom"/>
</dbReference>
<feature type="binding site" evidence="6">
    <location>
        <position position="104"/>
    </location>
    <ligand>
        <name>Zn(2+)</name>
        <dbReference type="ChEBI" id="CHEBI:29105"/>
    </ligand>
</feature>
<dbReference type="SUPFAM" id="SSF55620">
    <property type="entry name" value="Tetrahydrobiopterin biosynthesis enzymes-like"/>
    <property type="match status" value="1"/>
</dbReference>
<comment type="pathway">
    <text evidence="2 6">Cofactor biosynthesis; 7,8-dihydroneopterin triphosphate biosynthesis; 7,8-dihydroneopterin triphosphate from GTP: step 1/1.</text>
</comment>
<dbReference type="GO" id="GO:0006730">
    <property type="term" value="P:one-carbon metabolic process"/>
    <property type="evidence" value="ECO:0007669"/>
    <property type="project" value="UniProtKB-UniRule"/>
</dbReference>
<dbReference type="PROSITE" id="PS00859">
    <property type="entry name" value="GTP_CYCLOHYDROL_1_1"/>
    <property type="match status" value="1"/>
</dbReference>
<evidence type="ECO:0000313" key="10">
    <source>
        <dbReference type="Proteomes" id="UP000532194"/>
    </source>
</evidence>
<feature type="region of interest" description="Disordered" evidence="7">
    <location>
        <begin position="1"/>
        <end position="26"/>
    </location>
</feature>
<dbReference type="Pfam" id="PF01227">
    <property type="entry name" value="GTP_cyclohydroI"/>
    <property type="match status" value="1"/>
</dbReference>
<keyword evidence="6" id="KW-0342">GTP-binding</keyword>
<evidence type="ECO:0000313" key="9">
    <source>
        <dbReference type="EMBL" id="NMM93734.1"/>
    </source>
</evidence>
<evidence type="ECO:0000256" key="2">
    <source>
        <dbReference type="ARBA" id="ARBA00005080"/>
    </source>
</evidence>
<dbReference type="FunFam" id="3.30.1130.10:FF:000001">
    <property type="entry name" value="GTP cyclohydrolase 1"/>
    <property type="match status" value="1"/>
</dbReference>
<keyword evidence="6" id="KW-0862">Zinc</keyword>
<dbReference type="Gene3D" id="3.30.1130.10">
    <property type="match status" value="1"/>
</dbReference>
<organism evidence="9 10">
    <name type="scientific">Bifidobacterium oedipodis</name>
    <dbReference type="NCBI Taxonomy" id="2675322"/>
    <lineage>
        <taxon>Bacteria</taxon>
        <taxon>Bacillati</taxon>
        <taxon>Actinomycetota</taxon>
        <taxon>Actinomycetes</taxon>
        <taxon>Bifidobacteriales</taxon>
        <taxon>Bifidobacteriaceae</taxon>
        <taxon>Bifidobacterium</taxon>
    </lineage>
</organism>
<keyword evidence="10" id="KW-1185">Reference proteome</keyword>
<dbReference type="PROSITE" id="PS00860">
    <property type="entry name" value="GTP_CYCLOHYDROL_1_2"/>
    <property type="match status" value="1"/>
</dbReference>
<evidence type="ECO:0000259" key="8">
    <source>
        <dbReference type="Pfam" id="PF01227"/>
    </source>
</evidence>
<dbReference type="PANTHER" id="PTHR11109">
    <property type="entry name" value="GTP CYCLOHYDROLASE I"/>
    <property type="match status" value="1"/>
</dbReference>
<comment type="subunit">
    <text evidence="6">Homopolymer.</text>
</comment>
<comment type="similarity">
    <text evidence="3 6">Belongs to the GTP cyclohydrolase I family.</text>
</comment>
<dbReference type="NCBIfam" id="TIGR00063">
    <property type="entry name" value="folE"/>
    <property type="match status" value="1"/>
</dbReference>
<accession>A0A7Y0ENV4</accession>
<comment type="catalytic activity">
    <reaction evidence="1 6">
        <text>GTP + H2O = 7,8-dihydroneopterin 3'-triphosphate + formate + H(+)</text>
        <dbReference type="Rhea" id="RHEA:17473"/>
        <dbReference type="ChEBI" id="CHEBI:15377"/>
        <dbReference type="ChEBI" id="CHEBI:15378"/>
        <dbReference type="ChEBI" id="CHEBI:15740"/>
        <dbReference type="ChEBI" id="CHEBI:37565"/>
        <dbReference type="ChEBI" id="CHEBI:58462"/>
        <dbReference type="EC" id="3.5.4.16"/>
    </reaction>
</comment>
<dbReference type="GO" id="GO:0005737">
    <property type="term" value="C:cytoplasm"/>
    <property type="evidence" value="ECO:0007669"/>
    <property type="project" value="TreeGrafter"/>
</dbReference>
<dbReference type="Gene3D" id="1.10.286.10">
    <property type="match status" value="1"/>
</dbReference>
<keyword evidence="4 6" id="KW-0554">One-carbon metabolism</keyword>
<dbReference type="InterPro" id="IPR001474">
    <property type="entry name" value="GTP_CycHdrlase_I"/>
</dbReference>
<dbReference type="PANTHER" id="PTHR11109:SF7">
    <property type="entry name" value="GTP CYCLOHYDROLASE 1"/>
    <property type="match status" value="1"/>
</dbReference>
<feature type="binding site" evidence="6">
    <location>
        <position position="176"/>
    </location>
    <ligand>
        <name>Zn(2+)</name>
        <dbReference type="ChEBI" id="CHEBI:29105"/>
    </ligand>
</feature>
<keyword evidence="6" id="KW-0547">Nucleotide-binding</keyword>
<dbReference type="FunFam" id="1.10.286.10:FF:000001">
    <property type="entry name" value="GTP cyclohydrolase 1"/>
    <property type="match status" value="1"/>
</dbReference>
<dbReference type="InterPro" id="IPR043134">
    <property type="entry name" value="GTP-CH-I_N"/>
</dbReference>
<dbReference type="InterPro" id="IPR043133">
    <property type="entry name" value="GTP-CH-I_C/QueF"/>
</dbReference>
<dbReference type="UniPathway" id="UPA00848">
    <property type="reaction ID" value="UER00151"/>
</dbReference>
<dbReference type="NCBIfam" id="NF006825">
    <property type="entry name" value="PRK09347.1-2"/>
    <property type="match status" value="1"/>
</dbReference>
<dbReference type="AlphaFoldDB" id="A0A7Y0ENV4"/>
<keyword evidence="5 6" id="KW-0378">Hydrolase</keyword>
<dbReference type="NCBIfam" id="NF006826">
    <property type="entry name" value="PRK09347.1-3"/>
    <property type="match status" value="1"/>
</dbReference>
<dbReference type="EMBL" id="JAAIII010000002">
    <property type="protein sequence ID" value="NMM93734.1"/>
    <property type="molecule type" value="Genomic_DNA"/>
</dbReference>
<name>A0A7Y0ENV4_9BIFI</name>
<dbReference type="GO" id="GO:0008270">
    <property type="term" value="F:zinc ion binding"/>
    <property type="evidence" value="ECO:0007669"/>
    <property type="project" value="UniProtKB-UniRule"/>
</dbReference>
<gene>
    <name evidence="6" type="primary">folE</name>
    <name evidence="9" type="ORF">G1C95_0919</name>
</gene>
<dbReference type="GO" id="GO:0005525">
    <property type="term" value="F:GTP binding"/>
    <property type="evidence" value="ECO:0007669"/>
    <property type="project" value="UniProtKB-KW"/>
</dbReference>
<dbReference type="Proteomes" id="UP000532194">
    <property type="component" value="Unassembled WGS sequence"/>
</dbReference>
<dbReference type="GO" id="GO:0046654">
    <property type="term" value="P:tetrahydrofolate biosynthetic process"/>
    <property type="evidence" value="ECO:0007669"/>
    <property type="project" value="UniProtKB-UniRule"/>
</dbReference>
<sequence>MTQENISQPAAVASGVTEQATRPHPVAHPVDEQAVRTAVRMYLEAIGEDPDREGLRDTPDRIARASKELFAGLSASPADVLEKHFDVATDELVLVKNIELYSVCEHHLLPFHGVAHVGYIPDKNGVMGLSKLARLVEVYARRPQVQERLTQQIADALVDYAGARGVIVVTECEHLCMSMRGVKKSEARTVTSAVRGMLRNPATRAEAMSLIMQSR</sequence>
<dbReference type="HAMAP" id="MF_00223">
    <property type="entry name" value="FolE"/>
    <property type="match status" value="1"/>
</dbReference>
<dbReference type="GO" id="GO:0003934">
    <property type="term" value="F:GTP cyclohydrolase I activity"/>
    <property type="evidence" value="ECO:0007669"/>
    <property type="project" value="UniProtKB-UniRule"/>
</dbReference>
<dbReference type="GO" id="GO:0006729">
    <property type="term" value="P:tetrahydrobiopterin biosynthetic process"/>
    <property type="evidence" value="ECO:0007669"/>
    <property type="project" value="TreeGrafter"/>
</dbReference>
<evidence type="ECO:0000256" key="4">
    <source>
        <dbReference type="ARBA" id="ARBA00022563"/>
    </source>
</evidence>
<evidence type="ECO:0000256" key="5">
    <source>
        <dbReference type="ARBA" id="ARBA00022801"/>
    </source>
</evidence>
<evidence type="ECO:0000256" key="1">
    <source>
        <dbReference type="ARBA" id="ARBA00001052"/>
    </source>
</evidence>
<proteinExistence type="inferred from homology"/>
<protein>
    <recommendedName>
        <fullName evidence="6">GTP cyclohydrolase 1</fullName>
        <ecNumber evidence="6">3.5.4.16</ecNumber>
    </recommendedName>
    <alternativeName>
        <fullName evidence="6">GTP cyclohydrolase I</fullName>
        <shortName evidence="6">GTP-CH-I</shortName>
    </alternativeName>
</protein>
<evidence type="ECO:0000256" key="6">
    <source>
        <dbReference type="HAMAP-Rule" id="MF_00223"/>
    </source>
</evidence>
<evidence type="ECO:0000256" key="7">
    <source>
        <dbReference type="SAM" id="MobiDB-lite"/>
    </source>
</evidence>
<evidence type="ECO:0000256" key="3">
    <source>
        <dbReference type="ARBA" id="ARBA00008085"/>
    </source>
</evidence>
<feature type="domain" description="GTP cyclohydrolase I" evidence="8">
    <location>
        <begin position="36"/>
        <end position="211"/>
    </location>
</feature>
<comment type="caution">
    <text evidence="9">The sequence shown here is derived from an EMBL/GenBank/DDBJ whole genome shotgun (WGS) entry which is preliminary data.</text>
</comment>
<dbReference type="RefSeq" id="WP_169171765.1">
    <property type="nucleotide sequence ID" value="NZ_JAAIII010000002.1"/>
</dbReference>
<reference evidence="9 10" key="1">
    <citation type="submission" date="2020-02" db="EMBL/GenBank/DDBJ databases">
        <title>Characterization of phylogenetic diversity of novel bifidobacterial species isolated in Czech ZOOs.</title>
        <authorList>
            <person name="Lugli G.A."/>
            <person name="Vera N.B."/>
            <person name="Ventura M."/>
        </authorList>
    </citation>
    <scope>NUCLEOTIDE SEQUENCE [LARGE SCALE GENOMIC DNA]</scope>
    <source>
        <strain evidence="9 10">DSM 109957</strain>
    </source>
</reference>